<dbReference type="EMBL" id="MKIN01000022">
    <property type="protein sequence ID" value="OLP49572.1"/>
    <property type="molecule type" value="Genomic_DNA"/>
</dbReference>
<dbReference type="Gene3D" id="2.30.110.10">
    <property type="entry name" value="Electron Transport, Fmn-binding Protein, Chain A"/>
    <property type="match status" value="1"/>
</dbReference>
<dbReference type="Proteomes" id="UP000544107">
    <property type="component" value="Unassembled WGS sequence"/>
</dbReference>
<sequence length="212" mass="23404">MYLPSHFRQTDTEALFGFIQRNPLALLVTAGSGGLVANPLPFFVSRARDGEDKDRLIAHMARANPQWQAIEAGDEVLISFMGADHYVSPNWYPSKQESGKVVPTWNYQIVQVRGTTTVHHDAAWLLDQVNRLTDQQEAKGEHPWAVNDAPEPFVTARMRGIVGLELAITAIEGKLKASQNRTEADRKGVIDGLESEGKPQAEAMADVMRSLG</sequence>
<reference evidence="3 4" key="1">
    <citation type="submission" date="2016-09" db="EMBL/GenBank/DDBJ databases">
        <title>Rhizobium oryziradicis sp. nov., isolated from the root of rice.</title>
        <authorList>
            <person name="Zhao J."/>
            <person name="Zhang X."/>
        </authorList>
    </citation>
    <scope>NUCLEOTIDE SEQUENCE [LARGE SCALE GENOMIC DNA]</scope>
    <source>
        <strain evidence="3 4">14971</strain>
    </source>
</reference>
<gene>
    <name evidence="3" type="ORF">BJF91_21370</name>
    <name evidence="2" type="ORF">GGQ71_000895</name>
</gene>
<feature type="region of interest" description="Disordered" evidence="1">
    <location>
        <begin position="177"/>
        <end position="212"/>
    </location>
</feature>
<dbReference type="InterPro" id="IPR007396">
    <property type="entry name" value="TR_PAI2-type"/>
</dbReference>
<name>A0A1Q9A4S5_9HYPH</name>
<dbReference type="STRING" id="887144.BJF91_21370"/>
<dbReference type="PANTHER" id="PTHR35802:SF1">
    <property type="entry name" value="PROTEASE SYNTHASE AND SPORULATION PROTEIN PAI 2"/>
    <property type="match status" value="1"/>
</dbReference>
<comment type="caution">
    <text evidence="3">The sequence shown here is derived from an EMBL/GenBank/DDBJ whole genome shotgun (WGS) entry which is preliminary data.</text>
</comment>
<evidence type="ECO:0000313" key="2">
    <source>
        <dbReference type="EMBL" id="MBB4006659.1"/>
    </source>
</evidence>
<dbReference type="RefSeq" id="WP_075615363.1">
    <property type="nucleotide sequence ID" value="NZ_JACIED010000001.1"/>
</dbReference>
<accession>A0A1Q9A4S5</accession>
<dbReference type="EMBL" id="JACIED010000001">
    <property type="protein sequence ID" value="MBB4006659.1"/>
    <property type="molecule type" value="Genomic_DNA"/>
</dbReference>
<dbReference type="Pfam" id="PF04299">
    <property type="entry name" value="FMN_bind_2"/>
    <property type="match status" value="1"/>
</dbReference>
<dbReference type="PANTHER" id="PTHR35802">
    <property type="entry name" value="PROTEASE SYNTHASE AND SPORULATION PROTEIN PAI 2"/>
    <property type="match status" value="1"/>
</dbReference>
<keyword evidence="4" id="KW-1185">Reference proteome</keyword>
<dbReference type="InterPro" id="IPR012349">
    <property type="entry name" value="Split_barrel_FMN-bd"/>
</dbReference>
<dbReference type="Proteomes" id="UP000185598">
    <property type="component" value="Unassembled WGS sequence"/>
</dbReference>
<organism evidence="3 4">
    <name type="scientific">Allorhizobium taibaishanense</name>
    <dbReference type="NCBI Taxonomy" id="887144"/>
    <lineage>
        <taxon>Bacteria</taxon>
        <taxon>Pseudomonadati</taxon>
        <taxon>Pseudomonadota</taxon>
        <taxon>Alphaproteobacteria</taxon>
        <taxon>Hyphomicrobiales</taxon>
        <taxon>Rhizobiaceae</taxon>
        <taxon>Rhizobium/Agrobacterium group</taxon>
        <taxon>Allorhizobium</taxon>
    </lineage>
</organism>
<protein>
    <submittedName>
        <fullName evidence="3">Transcriptional regulator</fullName>
    </submittedName>
</protein>
<evidence type="ECO:0000313" key="4">
    <source>
        <dbReference type="Proteomes" id="UP000185598"/>
    </source>
</evidence>
<dbReference type="SUPFAM" id="SSF50475">
    <property type="entry name" value="FMN-binding split barrel"/>
    <property type="match status" value="1"/>
</dbReference>
<feature type="compositionally biased region" description="Basic and acidic residues" evidence="1">
    <location>
        <begin position="182"/>
        <end position="199"/>
    </location>
</feature>
<proteinExistence type="predicted"/>
<evidence type="ECO:0000313" key="3">
    <source>
        <dbReference type="EMBL" id="OLP49572.1"/>
    </source>
</evidence>
<evidence type="ECO:0000313" key="5">
    <source>
        <dbReference type="Proteomes" id="UP000544107"/>
    </source>
</evidence>
<dbReference type="PIRSF" id="PIRSF010372">
    <property type="entry name" value="PaiB"/>
    <property type="match status" value="1"/>
</dbReference>
<evidence type="ECO:0000256" key="1">
    <source>
        <dbReference type="SAM" id="MobiDB-lite"/>
    </source>
</evidence>
<dbReference type="AlphaFoldDB" id="A0A1Q9A4S5"/>
<reference evidence="2 5" key="2">
    <citation type="submission" date="2020-08" db="EMBL/GenBank/DDBJ databases">
        <title>Genomic Encyclopedia of Type Strains, Phase IV (KMG-IV): sequencing the most valuable type-strain genomes for metagenomic binning, comparative biology and taxonomic classification.</title>
        <authorList>
            <person name="Goeker M."/>
        </authorList>
    </citation>
    <scope>NUCLEOTIDE SEQUENCE [LARGE SCALE GENOMIC DNA]</scope>
    <source>
        <strain evidence="2 5">DSM 100021</strain>
    </source>
</reference>
<dbReference type="OrthoDB" id="9794948at2"/>